<keyword evidence="9 12" id="KW-0472">Membrane</keyword>
<evidence type="ECO:0000256" key="5">
    <source>
        <dbReference type="ARBA" id="ARBA00022490"/>
    </source>
</evidence>
<sequence>MAELSLYSVEAVLLLDNEGNRIYTKYYHSPHEKSDSHVTKRAVDGMSSSSKQQAEFESRLFKKTHKQNSEILIFEDCLILYKEYVDVSLYLVGSIDENELVLQQAFSAIKDSLELILATGIDKKNIIEHYDMVALAIDESIDDGIILETDPATIASRVTKPPSKDVPINIELSEKGLLSAWGFAKSKLAERLQQGL</sequence>
<dbReference type="OrthoDB" id="10249988at2759"/>
<dbReference type="Pfam" id="PF01217">
    <property type="entry name" value="Clat_adaptor_s"/>
    <property type="match status" value="1"/>
</dbReference>
<comment type="subcellular location">
    <subcellularLocation>
        <location evidence="12">Cytoplasm</location>
    </subcellularLocation>
    <subcellularLocation>
        <location evidence="1 12">Golgi apparatus membrane</location>
        <topology evidence="1 12">Peripheral membrane protein</topology>
        <orientation evidence="1 12">Cytoplasmic side</orientation>
    </subcellularLocation>
    <subcellularLocation>
        <location evidence="12">Cytoplasmic vesicle</location>
        <location evidence="12">COPI-coated vesicle membrane</location>
        <topology evidence="12">Peripheral membrane protein</topology>
        <orientation evidence="12">Cytoplasmic side</orientation>
    </subcellularLocation>
</comment>
<accession>A0A0P1L547</accession>
<dbReference type="InterPro" id="IPR039652">
    <property type="entry name" value="Coatomer_zeta"/>
</dbReference>
<dbReference type="AlphaFoldDB" id="A0A0P1L547"/>
<organism evidence="14 15">
    <name type="scientific">Lachancea quebecensis</name>
    <dbReference type="NCBI Taxonomy" id="1654605"/>
    <lineage>
        <taxon>Eukaryota</taxon>
        <taxon>Fungi</taxon>
        <taxon>Dikarya</taxon>
        <taxon>Ascomycota</taxon>
        <taxon>Saccharomycotina</taxon>
        <taxon>Saccharomycetes</taxon>
        <taxon>Saccharomycetales</taxon>
        <taxon>Saccharomycetaceae</taxon>
        <taxon>Lachancea</taxon>
    </lineage>
</organism>
<dbReference type="GO" id="GO:0000139">
    <property type="term" value="C:Golgi membrane"/>
    <property type="evidence" value="ECO:0007669"/>
    <property type="project" value="UniProtKB-SubCell"/>
</dbReference>
<evidence type="ECO:0000256" key="1">
    <source>
        <dbReference type="ARBA" id="ARBA00004255"/>
    </source>
</evidence>
<dbReference type="SUPFAM" id="SSF64356">
    <property type="entry name" value="SNARE-like"/>
    <property type="match status" value="1"/>
</dbReference>
<protein>
    <recommendedName>
        <fullName evidence="12">Coatomer subunit zeta</fullName>
    </recommendedName>
</protein>
<evidence type="ECO:0000313" key="14">
    <source>
        <dbReference type="EMBL" id="CUS49605.1"/>
    </source>
</evidence>
<comment type="function">
    <text evidence="11">The coatomer is a cytosolic protein complex that binds to dilysine motifs and reversibly associates with Golgi non-clathrin-coated vesicles, which further mediate biosynthetic protein transport from the ER, via the Golgi up to the trans Golgi network. Coatomer complex is required for budding from Golgi membranes, and is essential for the retrograde Golgi-to-ER transport of dilysine-tagged proteins. The zeta subunit may be involved in regulating the coat assembly and, hence, the rate of biosynthetic protein transport due to its association-dissociation properties with the coatomer complex.</text>
</comment>
<evidence type="ECO:0000313" key="15">
    <source>
        <dbReference type="Proteomes" id="UP000236544"/>
    </source>
</evidence>
<dbReference type="PANTHER" id="PTHR11043:SF0">
    <property type="entry name" value="COATOMER SUBUNIT ZETA"/>
    <property type="match status" value="1"/>
</dbReference>
<keyword evidence="10 12" id="KW-0968">Cytoplasmic vesicle</keyword>
<dbReference type="GO" id="GO:0006886">
    <property type="term" value="P:intracellular protein transport"/>
    <property type="evidence" value="ECO:0007669"/>
    <property type="project" value="TreeGrafter"/>
</dbReference>
<dbReference type="GO" id="GO:0006890">
    <property type="term" value="P:retrograde vesicle-mediated transport, Golgi to endoplasmic reticulum"/>
    <property type="evidence" value="ECO:0007669"/>
    <property type="project" value="UniProtKB-UniRule"/>
</dbReference>
<keyword evidence="8 12" id="KW-0333">Golgi apparatus</keyword>
<evidence type="ECO:0000256" key="8">
    <source>
        <dbReference type="ARBA" id="ARBA00023034"/>
    </source>
</evidence>
<dbReference type="Proteomes" id="UP000236544">
    <property type="component" value="Unassembled WGS sequence"/>
</dbReference>
<evidence type="ECO:0000256" key="7">
    <source>
        <dbReference type="ARBA" id="ARBA00022927"/>
    </source>
</evidence>
<proteinExistence type="inferred from homology"/>
<evidence type="ECO:0000256" key="11">
    <source>
        <dbReference type="ARBA" id="ARBA00045555"/>
    </source>
</evidence>
<dbReference type="EMBL" id="LN890558">
    <property type="protein sequence ID" value="CUS49605.1"/>
    <property type="molecule type" value="Genomic_DNA"/>
</dbReference>
<keyword evidence="7 12" id="KW-0653">Protein transport</keyword>
<keyword evidence="15" id="KW-1185">Reference proteome</keyword>
<evidence type="ECO:0000256" key="12">
    <source>
        <dbReference type="RuleBase" id="RU366053"/>
    </source>
</evidence>
<dbReference type="FunFam" id="3.30.450.60:FF:000013">
    <property type="entry name" value="Coatomer subunit zeta"/>
    <property type="match status" value="1"/>
</dbReference>
<keyword evidence="4 12" id="KW-0813">Transport</keyword>
<evidence type="ECO:0000256" key="9">
    <source>
        <dbReference type="ARBA" id="ARBA00023136"/>
    </source>
</evidence>
<evidence type="ECO:0000256" key="3">
    <source>
        <dbReference type="ARBA" id="ARBA00011775"/>
    </source>
</evidence>
<evidence type="ECO:0000256" key="6">
    <source>
        <dbReference type="ARBA" id="ARBA00022892"/>
    </source>
</evidence>
<evidence type="ECO:0000256" key="2">
    <source>
        <dbReference type="ARBA" id="ARBA00006972"/>
    </source>
</evidence>
<name>A0A0P1L547_9SACH</name>
<keyword evidence="6 12" id="KW-0931">ER-Golgi transport</keyword>
<keyword evidence="5 12" id="KW-0963">Cytoplasm</keyword>
<dbReference type="Gene3D" id="3.30.450.60">
    <property type="match status" value="1"/>
</dbReference>
<feature type="domain" description="AP complex mu/sigma subunit" evidence="13">
    <location>
        <begin position="9"/>
        <end position="159"/>
    </location>
</feature>
<comment type="subunit">
    <text evidence="3 12">Oligomeric complex that consists of at least the alpha, beta, beta', gamma, delta, epsilon and zeta subunits.</text>
</comment>
<dbReference type="GO" id="GO:0030126">
    <property type="term" value="C:COPI vesicle coat"/>
    <property type="evidence" value="ECO:0007669"/>
    <property type="project" value="UniProtKB-UniRule"/>
</dbReference>
<evidence type="ECO:0000256" key="4">
    <source>
        <dbReference type="ARBA" id="ARBA00022448"/>
    </source>
</evidence>
<gene>
    <name evidence="14" type="ORF">LAQU0_S24e00144g</name>
</gene>
<reference evidence="15" key="1">
    <citation type="submission" date="2015-10" db="EMBL/GenBank/DDBJ databases">
        <authorList>
            <person name="Devillers H."/>
        </authorList>
    </citation>
    <scope>NUCLEOTIDE SEQUENCE [LARGE SCALE GENOMIC DNA]</scope>
</reference>
<dbReference type="GO" id="GO:0006891">
    <property type="term" value="P:intra-Golgi vesicle-mediated transport"/>
    <property type="evidence" value="ECO:0007669"/>
    <property type="project" value="TreeGrafter"/>
</dbReference>
<dbReference type="InterPro" id="IPR022775">
    <property type="entry name" value="AP_mu_sigma_su"/>
</dbReference>
<dbReference type="InterPro" id="IPR011012">
    <property type="entry name" value="Longin-like_dom_sf"/>
</dbReference>
<comment type="similarity">
    <text evidence="2 12">Belongs to the adaptor complexes small subunit family.</text>
</comment>
<evidence type="ECO:0000256" key="10">
    <source>
        <dbReference type="ARBA" id="ARBA00023329"/>
    </source>
</evidence>
<evidence type="ECO:0000259" key="13">
    <source>
        <dbReference type="Pfam" id="PF01217"/>
    </source>
</evidence>
<dbReference type="PANTHER" id="PTHR11043">
    <property type="entry name" value="ZETA-COAT PROTEIN"/>
    <property type="match status" value="1"/>
</dbReference>